<reference evidence="1" key="1">
    <citation type="journal article" date="2023" name="Mol. Biol. Evol.">
        <title>Third-Generation Sequencing Reveals the Adaptive Role of the Epigenome in Three Deep-Sea Polychaetes.</title>
        <authorList>
            <person name="Perez M."/>
            <person name="Aroh O."/>
            <person name="Sun Y."/>
            <person name="Lan Y."/>
            <person name="Juniper S.K."/>
            <person name="Young C.R."/>
            <person name="Angers B."/>
            <person name="Qian P.Y."/>
        </authorList>
    </citation>
    <scope>NUCLEOTIDE SEQUENCE</scope>
    <source>
        <strain evidence="1">P08H-3</strain>
    </source>
</reference>
<keyword evidence="2" id="KW-1185">Reference proteome</keyword>
<dbReference type="AlphaFoldDB" id="A0AAD9JMZ8"/>
<gene>
    <name evidence="1" type="ORF">LSH36_222g04003</name>
</gene>
<name>A0AAD9JMZ8_9ANNE</name>
<proteinExistence type="predicted"/>
<dbReference type="EMBL" id="JAODUP010000222">
    <property type="protein sequence ID" value="KAK2156091.1"/>
    <property type="molecule type" value="Genomic_DNA"/>
</dbReference>
<evidence type="ECO:0000313" key="1">
    <source>
        <dbReference type="EMBL" id="KAK2156091.1"/>
    </source>
</evidence>
<comment type="caution">
    <text evidence="1">The sequence shown here is derived from an EMBL/GenBank/DDBJ whole genome shotgun (WGS) entry which is preliminary data.</text>
</comment>
<sequence>MTKSPQNCKVLCLECIQKAKDKFNCDVKVVVTDNARSMEKMRKELLDQDSDLIMYGCSALWLQPFGRDSTTSAITKHITVVQNYFRNHHKPLA</sequence>
<accession>A0AAD9JMZ8</accession>
<dbReference type="Proteomes" id="UP001208570">
    <property type="component" value="Unassembled WGS sequence"/>
</dbReference>
<protein>
    <submittedName>
        <fullName evidence="1">Uncharacterized protein</fullName>
    </submittedName>
</protein>
<organism evidence="1 2">
    <name type="scientific">Paralvinella palmiformis</name>
    <dbReference type="NCBI Taxonomy" id="53620"/>
    <lineage>
        <taxon>Eukaryota</taxon>
        <taxon>Metazoa</taxon>
        <taxon>Spiralia</taxon>
        <taxon>Lophotrochozoa</taxon>
        <taxon>Annelida</taxon>
        <taxon>Polychaeta</taxon>
        <taxon>Sedentaria</taxon>
        <taxon>Canalipalpata</taxon>
        <taxon>Terebellida</taxon>
        <taxon>Terebelliformia</taxon>
        <taxon>Alvinellidae</taxon>
        <taxon>Paralvinella</taxon>
    </lineage>
</organism>
<evidence type="ECO:0000313" key="2">
    <source>
        <dbReference type="Proteomes" id="UP001208570"/>
    </source>
</evidence>